<comment type="function">
    <text evidence="11">Site-specific tyrosine recombinase, which acts by catalyzing the cutting and rejoining of the recombining DNA molecules. The XerC-XerD complex is essential to convert dimers of the bacterial chromosome into monomers to permit their segregation at cell division. It also contributes to the segregational stability of plasmids.</text>
</comment>
<proteinExistence type="inferred from homology"/>
<evidence type="ECO:0000259" key="13">
    <source>
        <dbReference type="PROSITE" id="PS51900"/>
    </source>
</evidence>
<organism evidence="14 15">
    <name type="scientific">Caenispirillum salinarum AK4</name>
    <dbReference type="NCBI Taxonomy" id="1238182"/>
    <lineage>
        <taxon>Bacteria</taxon>
        <taxon>Pseudomonadati</taxon>
        <taxon>Pseudomonadota</taxon>
        <taxon>Alphaproteobacteria</taxon>
        <taxon>Rhodospirillales</taxon>
        <taxon>Novispirillaceae</taxon>
        <taxon>Caenispirillum</taxon>
    </lineage>
</organism>
<evidence type="ECO:0000313" key="15">
    <source>
        <dbReference type="Proteomes" id="UP000009881"/>
    </source>
</evidence>
<dbReference type="PANTHER" id="PTHR30349:SF90">
    <property type="entry name" value="TYROSINE RECOMBINASE XERD"/>
    <property type="match status" value="1"/>
</dbReference>
<evidence type="ECO:0000256" key="6">
    <source>
        <dbReference type="ARBA" id="ARBA00022829"/>
    </source>
</evidence>
<evidence type="ECO:0000256" key="10">
    <source>
        <dbReference type="ARBA" id="ARBA00023306"/>
    </source>
</evidence>
<dbReference type="PANTHER" id="PTHR30349">
    <property type="entry name" value="PHAGE INTEGRASE-RELATED"/>
    <property type="match status" value="1"/>
</dbReference>
<dbReference type="PROSITE" id="PS51898">
    <property type="entry name" value="TYR_RECOMBINASE"/>
    <property type="match status" value="1"/>
</dbReference>
<feature type="active site" description="O-(3'-phospho-DNA)-tyrosine intermediate" evidence="11">
    <location>
        <position position="285"/>
    </location>
</feature>
<protein>
    <recommendedName>
        <fullName evidence="3 11">Tyrosine recombinase XerD</fullName>
    </recommendedName>
</protein>
<feature type="active site" evidence="11">
    <location>
        <position position="253"/>
    </location>
</feature>
<dbReference type="GO" id="GO:0003677">
    <property type="term" value="F:DNA binding"/>
    <property type="evidence" value="ECO:0007669"/>
    <property type="project" value="UniProtKB-UniRule"/>
</dbReference>
<feature type="active site" evidence="11">
    <location>
        <position position="175"/>
    </location>
</feature>
<keyword evidence="9 11" id="KW-0233">DNA recombination</keyword>
<dbReference type="InterPro" id="IPR011010">
    <property type="entry name" value="DNA_brk_join_enz"/>
</dbReference>
<dbReference type="Proteomes" id="UP000009881">
    <property type="component" value="Unassembled WGS sequence"/>
</dbReference>
<keyword evidence="4 11" id="KW-0963">Cytoplasm</keyword>
<dbReference type="InterPro" id="IPR044068">
    <property type="entry name" value="CB"/>
</dbReference>
<feature type="domain" description="Tyr recombinase" evidence="12">
    <location>
        <begin position="110"/>
        <end position="298"/>
    </location>
</feature>
<evidence type="ECO:0000256" key="3">
    <source>
        <dbReference type="ARBA" id="ARBA00015810"/>
    </source>
</evidence>
<evidence type="ECO:0000256" key="9">
    <source>
        <dbReference type="ARBA" id="ARBA00023172"/>
    </source>
</evidence>
<name>K9HDR7_9PROT</name>
<dbReference type="NCBIfam" id="TIGR02225">
    <property type="entry name" value="recomb_XerD"/>
    <property type="match status" value="1"/>
</dbReference>
<keyword evidence="5 11" id="KW-0132">Cell division</keyword>
<dbReference type="InterPro" id="IPR011932">
    <property type="entry name" value="Recomb_XerD"/>
</dbReference>
<keyword evidence="7 11" id="KW-0229">DNA integration</keyword>
<dbReference type="Pfam" id="PF00589">
    <property type="entry name" value="Phage_integrase"/>
    <property type="match status" value="1"/>
</dbReference>
<keyword evidence="8 11" id="KW-0238">DNA-binding</keyword>
<dbReference type="Gene3D" id="1.10.443.10">
    <property type="entry name" value="Intergrase catalytic core"/>
    <property type="match status" value="1"/>
</dbReference>
<keyword evidence="10 11" id="KW-0131">Cell cycle</keyword>
<evidence type="ECO:0000256" key="11">
    <source>
        <dbReference type="HAMAP-Rule" id="MF_01807"/>
    </source>
</evidence>
<dbReference type="Pfam" id="PF02899">
    <property type="entry name" value="Phage_int_SAM_1"/>
    <property type="match status" value="1"/>
</dbReference>
<sequence length="305" mass="33483">MKGLMIDRHVERFLEMMVAERGASPRTVDAYQRDLSDLGAFLARRGKGAEATEAEDLRAYLAAQADAGMATRTVNRRLSALRQFFRFLFAEGLRGDDPSSTIQTVPMGRSLPKYLSEAEVERLLAAAKALEGARGVRATALMEVLYATGLRVSELVSLPLAAVARDQAVLVVRGKGNKERMVPLTDAARAAVREWIPVRDGLLGDKKAARNRWLFPSRARDGHLTRDGFTKMLADIAVAAGLPPSKVSPHVLRHSFASHLLAHGADLRSVQQMLGHADISTTQIYTHVLDERLKRLVNEHHPLAG</sequence>
<evidence type="ECO:0000256" key="5">
    <source>
        <dbReference type="ARBA" id="ARBA00022618"/>
    </source>
</evidence>
<evidence type="ECO:0000256" key="7">
    <source>
        <dbReference type="ARBA" id="ARBA00022908"/>
    </source>
</evidence>
<dbReference type="HAMAP" id="MF_01808">
    <property type="entry name" value="Recomb_XerC_XerD"/>
    <property type="match status" value="1"/>
</dbReference>
<feature type="active site" evidence="11">
    <location>
        <position position="276"/>
    </location>
</feature>
<dbReference type="CDD" id="cd00798">
    <property type="entry name" value="INT_XerDC_C"/>
    <property type="match status" value="1"/>
</dbReference>
<dbReference type="AlphaFoldDB" id="K9HDR7"/>
<evidence type="ECO:0000256" key="4">
    <source>
        <dbReference type="ARBA" id="ARBA00022490"/>
    </source>
</evidence>
<comment type="similarity">
    <text evidence="2 11">Belongs to the 'phage' integrase family. XerD subfamily.</text>
</comment>
<feature type="active site" evidence="11">
    <location>
        <position position="151"/>
    </location>
</feature>
<dbReference type="InterPro" id="IPR013762">
    <property type="entry name" value="Integrase-like_cat_sf"/>
</dbReference>
<dbReference type="GO" id="GO:0007059">
    <property type="term" value="P:chromosome segregation"/>
    <property type="evidence" value="ECO:0007669"/>
    <property type="project" value="UniProtKB-UniRule"/>
</dbReference>
<comment type="subcellular location">
    <subcellularLocation>
        <location evidence="1 11">Cytoplasm</location>
    </subcellularLocation>
</comment>
<feature type="domain" description="Core-binding (CB)" evidence="13">
    <location>
        <begin position="4"/>
        <end position="89"/>
    </location>
</feature>
<dbReference type="Gene3D" id="1.10.150.130">
    <property type="match status" value="1"/>
</dbReference>
<dbReference type="EMBL" id="ANHY01000022">
    <property type="protein sequence ID" value="EKV26896.1"/>
    <property type="molecule type" value="Genomic_DNA"/>
</dbReference>
<reference evidence="14 15" key="1">
    <citation type="journal article" date="2013" name="Genome Announc.">
        <title>Draft Genome Sequence of an Alphaproteobacterium, Caenispirillum salinarum AK4(T), Isolated from a Solar Saltern.</title>
        <authorList>
            <person name="Khatri I."/>
            <person name="Singh A."/>
            <person name="Korpole S."/>
            <person name="Pinnaka A.K."/>
            <person name="Subramanian S."/>
        </authorList>
    </citation>
    <scope>NUCLEOTIDE SEQUENCE [LARGE SCALE GENOMIC DNA]</scope>
    <source>
        <strain evidence="14 15">AK4</strain>
    </source>
</reference>
<comment type="caution">
    <text evidence="14">The sequence shown here is derived from an EMBL/GenBank/DDBJ whole genome shotgun (WGS) entry which is preliminary data.</text>
</comment>
<dbReference type="GO" id="GO:0006313">
    <property type="term" value="P:DNA transposition"/>
    <property type="evidence" value="ECO:0007669"/>
    <property type="project" value="UniProtKB-UniRule"/>
</dbReference>
<dbReference type="InterPro" id="IPR004107">
    <property type="entry name" value="Integrase_SAM-like_N"/>
</dbReference>
<evidence type="ECO:0000313" key="14">
    <source>
        <dbReference type="EMBL" id="EKV26896.1"/>
    </source>
</evidence>
<dbReference type="HAMAP" id="MF_01807">
    <property type="entry name" value="Recomb_XerD"/>
    <property type="match status" value="1"/>
</dbReference>
<dbReference type="SUPFAM" id="SSF56349">
    <property type="entry name" value="DNA breaking-rejoining enzymes"/>
    <property type="match status" value="1"/>
</dbReference>
<feature type="active site" evidence="11">
    <location>
        <position position="250"/>
    </location>
</feature>
<dbReference type="InterPro" id="IPR050090">
    <property type="entry name" value="Tyrosine_recombinase_XerCD"/>
</dbReference>
<dbReference type="PATRIC" id="fig|1238182.3.peg.4074"/>
<evidence type="ECO:0000259" key="12">
    <source>
        <dbReference type="PROSITE" id="PS51898"/>
    </source>
</evidence>
<evidence type="ECO:0000256" key="2">
    <source>
        <dbReference type="ARBA" id="ARBA00010450"/>
    </source>
</evidence>
<evidence type="ECO:0000256" key="1">
    <source>
        <dbReference type="ARBA" id="ARBA00004496"/>
    </source>
</evidence>
<accession>K9HDR7</accession>
<evidence type="ECO:0000256" key="8">
    <source>
        <dbReference type="ARBA" id="ARBA00023125"/>
    </source>
</evidence>
<keyword evidence="6 11" id="KW-0159">Chromosome partition</keyword>
<dbReference type="InterPro" id="IPR010998">
    <property type="entry name" value="Integrase_recombinase_N"/>
</dbReference>
<comment type="subunit">
    <text evidence="11">Forms a cyclic heterotetrameric complex composed of two molecules of XerC and two molecules of XerD.</text>
</comment>
<dbReference type="InterPro" id="IPR023009">
    <property type="entry name" value="Tyrosine_recombinase_XerC/XerD"/>
</dbReference>
<keyword evidence="15" id="KW-1185">Reference proteome</keyword>
<dbReference type="eggNOG" id="COG4974">
    <property type="taxonomic scope" value="Bacteria"/>
</dbReference>
<dbReference type="GO" id="GO:0005737">
    <property type="term" value="C:cytoplasm"/>
    <property type="evidence" value="ECO:0007669"/>
    <property type="project" value="UniProtKB-SubCell"/>
</dbReference>
<gene>
    <name evidence="11" type="primary">xerD</name>
    <name evidence="14" type="ORF">C882_2120</name>
</gene>
<dbReference type="GO" id="GO:0009037">
    <property type="term" value="F:tyrosine-based site-specific recombinase activity"/>
    <property type="evidence" value="ECO:0007669"/>
    <property type="project" value="UniProtKB-UniRule"/>
</dbReference>
<dbReference type="GO" id="GO:0051301">
    <property type="term" value="P:cell division"/>
    <property type="evidence" value="ECO:0007669"/>
    <property type="project" value="UniProtKB-KW"/>
</dbReference>
<dbReference type="PROSITE" id="PS51900">
    <property type="entry name" value="CB"/>
    <property type="match status" value="1"/>
</dbReference>
<dbReference type="InterPro" id="IPR002104">
    <property type="entry name" value="Integrase_catalytic"/>
</dbReference>
<dbReference type="STRING" id="1238182.C882_2120"/>
<dbReference type="NCBIfam" id="NF001399">
    <property type="entry name" value="PRK00283.1"/>
    <property type="match status" value="1"/>
</dbReference>